<keyword evidence="3 5" id="KW-0732">Signal</keyword>
<protein>
    <submittedName>
        <fullName evidence="7">Amino acid/amide ABC transporter substrate-binding protein (HAAT family)</fullName>
    </submittedName>
</protein>
<dbReference type="Gene3D" id="3.40.50.2300">
    <property type="match status" value="2"/>
</dbReference>
<proteinExistence type="inferred from homology"/>
<dbReference type="SUPFAM" id="SSF53822">
    <property type="entry name" value="Periplasmic binding protein-like I"/>
    <property type="match status" value="1"/>
</dbReference>
<feature type="domain" description="Leucine-binding protein" evidence="6">
    <location>
        <begin position="45"/>
        <end position="375"/>
    </location>
</feature>
<evidence type="ECO:0000256" key="1">
    <source>
        <dbReference type="ARBA" id="ARBA00010062"/>
    </source>
</evidence>
<dbReference type="PRINTS" id="PR00337">
    <property type="entry name" value="LEUILEVALBP"/>
</dbReference>
<dbReference type="AlphaFoldDB" id="A0A4R6S529"/>
<dbReference type="CDD" id="cd06342">
    <property type="entry name" value="PBP1_ABC_LIVBP-like"/>
    <property type="match status" value="1"/>
</dbReference>
<evidence type="ECO:0000256" key="5">
    <source>
        <dbReference type="SAM" id="SignalP"/>
    </source>
</evidence>
<evidence type="ECO:0000313" key="7">
    <source>
        <dbReference type="EMBL" id="TDP94384.1"/>
    </source>
</evidence>
<dbReference type="InterPro" id="IPR028082">
    <property type="entry name" value="Peripla_BP_I"/>
</dbReference>
<dbReference type="PANTHER" id="PTHR47151">
    <property type="entry name" value="LEU/ILE/VAL-BINDING ABC TRANSPORTER SUBUNIT"/>
    <property type="match status" value="1"/>
</dbReference>
<dbReference type="PANTHER" id="PTHR47151:SF2">
    <property type="entry name" value="AMINO ACID BINDING PROTEIN"/>
    <property type="match status" value="1"/>
</dbReference>
<keyword evidence="2" id="KW-0813">Transport</keyword>
<reference evidence="7 8" key="1">
    <citation type="submission" date="2019-03" db="EMBL/GenBank/DDBJ databases">
        <title>Genomic analyses of the natural microbiome of Caenorhabditis elegans.</title>
        <authorList>
            <person name="Samuel B."/>
        </authorList>
    </citation>
    <scope>NUCLEOTIDE SEQUENCE [LARGE SCALE GENOMIC DNA]</scope>
    <source>
        <strain evidence="7 8">JUb18</strain>
    </source>
</reference>
<name>A0A4R6S529_9MICO</name>
<evidence type="ECO:0000256" key="4">
    <source>
        <dbReference type="ARBA" id="ARBA00022970"/>
    </source>
</evidence>
<dbReference type="InterPro" id="IPR000709">
    <property type="entry name" value="Leu_Ile_Val-bd"/>
</dbReference>
<gene>
    <name evidence="7" type="ORF">EDF62_0799</name>
</gene>
<dbReference type="RefSeq" id="WP_133615990.1">
    <property type="nucleotide sequence ID" value="NZ_CP080492.1"/>
</dbReference>
<accession>A0A4R6S529</accession>
<keyword evidence="8" id="KW-1185">Reference proteome</keyword>
<dbReference type="InterPro" id="IPR028081">
    <property type="entry name" value="Leu-bd"/>
</dbReference>
<dbReference type="GO" id="GO:0006865">
    <property type="term" value="P:amino acid transport"/>
    <property type="evidence" value="ECO:0007669"/>
    <property type="project" value="UniProtKB-KW"/>
</dbReference>
<evidence type="ECO:0000313" key="8">
    <source>
        <dbReference type="Proteomes" id="UP000295601"/>
    </source>
</evidence>
<dbReference type="OrthoDB" id="7337537at2"/>
<dbReference type="Pfam" id="PF13458">
    <property type="entry name" value="Peripla_BP_6"/>
    <property type="match status" value="1"/>
</dbReference>
<comment type="caution">
    <text evidence="7">The sequence shown here is derived from an EMBL/GenBank/DDBJ whole genome shotgun (WGS) entry which is preliminary data.</text>
</comment>
<dbReference type="EMBL" id="SNYA01000002">
    <property type="protein sequence ID" value="TDP94384.1"/>
    <property type="molecule type" value="Genomic_DNA"/>
</dbReference>
<dbReference type="Proteomes" id="UP000295601">
    <property type="component" value="Unassembled WGS sequence"/>
</dbReference>
<evidence type="ECO:0000256" key="2">
    <source>
        <dbReference type="ARBA" id="ARBA00022448"/>
    </source>
</evidence>
<evidence type="ECO:0000259" key="6">
    <source>
        <dbReference type="Pfam" id="PF13458"/>
    </source>
</evidence>
<evidence type="ECO:0000256" key="3">
    <source>
        <dbReference type="ARBA" id="ARBA00022729"/>
    </source>
</evidence>
<sequence length="394" mass="39945">MPAPHTRWTQRIATVGVLAATAALVLSGCSGGVAGSGDSGSTDGPIKLGMLAPFSGSEAAFGDYMKNGAQMAVDEINADGGVDGRDLELVVEDDACDATASVAAAQKLVTAGISVSVGGYCSGATLPTLPIFMEAGISVVIPAANSNALVGQGAFLINGTGAQQAGATVKYINKVGAKSVAVIDDNTDYSKDLANSVIDQSKTDGDFEIVKTDSVNPDEKDFAANVNNVLGANPDFVVWTGYYQAGGLLVRQLREAGYDGPILVGDGSVDAQLAAIAGAEFVDNVVGTFTQTPDMLEGADTWIADYTETFGEAPGPYSTQSYDAVRVAAEAIAQAGSTDADAVTAALAAFDGFPLFSGPATFADDGTLEGSGGFVIVEPTGDDGAFVMKDNLQE</sequence>
<feature type="chain" id="PRO_5038904676" evidence="5">
    <location>
        <begin position="35"/>
        <end position="394"/>
    </location>
</feature>
<organism evidence="7 8">
    <name type="scientific">Leucobacter luti</name>
    <dbReference type="NCBI Taxonomy" id="340320"/>
    <lineage>
        <taxon>Bacteria</taxon>
        <taxon>Bacillati</taxon>
        <taxon>Actinomycetota</taxon>
        <taxon>Actinomycetes</taxon>
        <taxon>Micrococcales</taxon>
        <taxon>Microbacteriaceae</taxon>
        <taxon>Leucobacter</taxon>
    </lineage>
</organism>
<dbReference type="PROSITE" id="PS51257">
    <property type="entry name" value="PROKAR_LIPOPROTEIN"/>
    <property type="match status" value="1"/>
</dbReference>
<keyword evidence="4" id="KW-0029">Amino-acid transport</keyword>
<comment type="similarity">
    <text evidence="1">Belongs to the leucine-binding protein family.</text>
</comment>
<feature type="signal peptide" evidence="5">
    <location>
        <begin position="1"/>
        <end position="34"/>
    </location>
</feature>